<sequence length="589" mass="65650">MLKTLAKSVREYKKPALITPIFVIFEVVLDCIIPFIIADLVNTIQAGDAEMGYILRSGVLLAVMALLSLLFGTLAAFTCSDASCGLAKNLRHDVFERIQAFSFENIDKFSTSSLVTRLTTDISNIQMAYMMIIRTAIRSPLMLIFSFIMAFVMGGKMAWIFVFVVPILGVGLYVVSKLAMPRFRRVFKKYDTLNNSIQENVKGIRVVKSFVREDYEQKKFDAAAQDVCRDFTVAERIVALNGPLMQFCLYAVMVFTLTFGSYLIITTNRMALDVGQISALLTYSFMMLSSLMMLSMIFVMITMADESAKRVCEVLTEQTTLTNPENPIYDIKDGSIDFNHVSFKYSKKAKKFALEDIDLHIKSGETIGIIGGTGSSKSSLIQLISRLYDVTEGEVLVGGVDVRKYDLETLRNNVAVVLQKNLLFSGTIKENLRWGNENATDEEIIQACKLACADEFVETFPKKYDTYIEQGGANVSGGQKQRLCIARALLKNPKILILDDSTSAVDTKTDAKIRAAMRTYIPDTTKIIIAQRTASVEDADRIIVMDAGKIAAFGTHEELLKTNDIYREIYISQNKAESDRKVAGENAAN</sequence>
<dbReference type="InterPro" id="IPR039421">
    <property type="entry name" value="Type_1_exporter"/>
</dbReference>
<organism evidence="12 13">
    <name type="scientific">Candidatus Faeciplasma gallinarum</name>
    <dbReference type="NCBI Taxonomy" id="2840799"/>
    <lineage>
        <taxon>Bacteria</taxon>
        <taxon>Bacillati</taxon>
        <taxon>Bacillota</taxon>
        <taxon>Clostridia</taxon>
        <taxon>Eubacteriales</taxon>
        <taxon>Oscillospiraceae</taxon>
        <taxon>Oscillospiraceae incertae sedis</taxon>
        <taxon>Candidatus Faeciplasma</taxon>
    </lineage>
</organism>
<feature type="transmembrane region" description="Helical" evidence="9">
    <location>
        <begin position="53"/>
        <end position="77"/>
    </location>
</feature>
<dbReference type="InterPro" id="IPR036640">
    <property type="entry name" value="ABC1_TM_sf"/>
</dbReference>
<dbReference type="Proteomes" id="UP000823982">
    <property type="component" value="Unassembled WGS sequence"/>
</dbReference>
<dbReference type="GO" id="GO:0005886">
    <property type="term" value="C:plasma membrane"/>
    <property type="evidence" value="ECO:0007669"/>
    <property type="project" value="UniProtKB-SubCell"/>
</dbReference>
<evidence type="ECO:0000256" key="4">
    <source>
        <dbReference type="ARBA" id="ARBA00022692"/>
    </source>
</evidence>
<dbReference type="SUPFAM" id="SSF90123">
    <property type="entry name" value="ABC transporter transmembrane region"/>
    <property type="match status" value="1"/>
</dbReference>
<evidence type="ECO:0000256" key="5">
    <source>
        <dbReference type="ARBA" id="ARBA00022741"/>
    </source>
</evidence>
<comment type="caution">
    <text evidence="12">The sequence shown here is derived from an EMBL/GenBank/DDBJ whole genome shotgun (WGS) entry which is preliminary data.</text>
</comment>
<dbReference type="FunFam" id="3.40.50.300:FF:000221">
    <property type="entry name" value="Multidrug ABC transporter ATP-binding protein"/>
    <property type="match status" value="1"/>
</dbReference>
<evidence type="ECO:0000256" key="8">
    <source>
        <dbReference type="ARBA" id="ARBA00023136"/>
    </source>
</evidence>
<evidence type="ECO:0000313" key="12">
    <source>
        <dbReference type="EMBL" id="HIS24379.1"/>
    </source>
</evidence>
<dbReference type="PROSITE" id="PS00211">
    <property type="entry name" value="ABC_TRANSPORTER_1"/>
    <property type="match status" value="1"/>
</dbReference>
<dbReference type="CDD" id="cd18548">
    <property type="entry name" value="ABC_6TM_Tm287_like"/>
    <property type="match status" value="1"/>
</dbReference>
<reference evidence="12" key="1">
    <citation type="submission" date="2020-10" db="EMBL/GenBank/DDBJ databases">
        <authorList>
            <person name="Gilroy R."/>
        </authorList>
    </citation>
    <scope>NUCLEOTIDE SEQUENCE</scope>
    <source>
        <strain evidence="12">CHK157-1446</strain>
    </source>
</reference>
<keyword evidence="2" id="KW-0813">Transport</keyword>
<dbReference type="Gene3D" id="3.40.50.300">
    <property type="entry name" value="P-loop containing nucleotide triphosphate hydrolases"/>
    <property type="match status" value="1"/>
</dbReference>
<evidence type="ECO:0000256" key="3">
    <source>
        <dbReference type="ARBA" id="ARBA00022475"/>
    </source>
</evidence>
<proteinExistence type="predicted"/>
<evidence type="ECO:0000256" key="1">
    <source>
        <dbReference type="ARBA" id="ARBA00004651"/>
    </source>
</evidence>
<feature type="transmembrane region" description="Helical" evidence="9">
    <location>
        <begin position="247"/>
        <end position="265"/>
    </location>
</feature>
<gene>
    <name evidence="12" type="ORF">IAD01_03135</name>
</gene>
<dbReference type="AlphaFoldDB" id="A0A9D1ENB9"/>
<feature type="domain" description="ABC transporter" evidence="10">
    <location>
        <begin position="336"/>
        <end position="572"/>
    </location>
</feature>
<dbReference type="SMART" id="SM00382">
    <property type="entry name" value="AAA"/>
    <property type="match status" value="1"/>
</dbReference>
<evidence type="ECO:0000256" key="6">
    <source>
        <dbReference type="ARBA" id="ARBA00022840"/>
    </source>
</evidence>
<dbReference type="GO" id="GO:0005524">
    <property type="term" value="F:ATP binding"/>
    <property type="evidence" value="ECO:0007669"/>
    <property type="project" value="UniProtKB-KW"/>
</dbReference>
<reference evidence="12" key="2">
    <citation type="journal article" date="2021" name="PeerJ">
        <title>Extensive microbial diversity within the chicken gut microbiome revealed by metagenomics and culture.</title>
        <authorList>
            <person name="Gilroy R."/>
            <person name="Ravi A."/>
            <person name="Getino M."/>
            <person name="Pursley I."/>
            <person name="Horton D.L."/>
            <person name="Alikhan N.F."/>
            <person name="Baker D."/>
            <person name="Gharbi K."/>
            <person name="Hall N."/>
            <person name="Watson M."/>
            <person name="Adriaenssens E.M."/>
            <person name="Foster-Nyarko E."/>
            <person name="Jarju S."/>
            <person name="Secka A."/>
            <person name="Antonio M."/>
            <person name="Oren A."/>
            <person name="Chaudhuri R.R."/>
            <person name="La Ragione R."/>
            <person name="Hildebrand F."/>
            <person name="Pallen M.J."/>
        </authorList>
    </citation>
    <scope>NUCLEOTIDE SEQUENCE</scope>
    <source>
        <strain evidence="12">CHK157-1446</strain>
    </source>
</reference>
<keyword evidence="5" id="KW-0547">Nucleotide-binding</keyword>
<dbReference type="PROSITE" id="PS50893">
    <property type="entry name" value="ABC_TRANSPORTER_2"/>
    <property type="match status" value="1"/>
</dbReference>
<dbReference type="InterPro" id="IPR003593">
    <property type="entry name" value="AAA+_ATPase"/>
</dbReference>
<keyword evidence="7 9" id="KW-1133">Transmembrane helix</keyword>
<feature type="transmembrane region" description="Helical" evidence="9">
    <location>
        <begin position="135"/>
        <end position="153"/>
    </location>
</feature>
<keyword evidence="8 9" id="KW-0472">Membrane</keyword>
<evidence type="ECO:0000256" key="9">
    <source>
        <dbReference type="SAM" id="Phobius"/>
    </source>
</evidence>
<keyword evidence="6 12" id="KW-0067">ATP-binding</keyword>
<dbReference type="InterPro" id="IPR011527">
    <property type="entry name" value="ABC1_TM_dom"/>
</dbReference>
<dbReference type="EMBL" id="DVIR01000030">
    <property type="protein sequence ID" value="HIS24379.1"/>
    <property type="molecule type" value="Genomic_DNA"/>
</dbReference>
<keyword evidence="4 9" id="KW-0812">Transmembrane</keyword>
<evidence type="ECO:0000256" key="7">
    <source>
        <dbReference type="ARBA" id="ARBA00022989"/>
    </source>
</evidence>
<dbReference type="Gene3D" id="1.20.1560.10">
    <property type="entry name" value="ABC transporter type 1, transmembrane domain"/>
    <property type="match status" value="1"/>
</dbReference>
<dbReference type="PROSITE" id="PS50929">
    <property type="entry name" value="ABC_TM1F"/>
    <property type="match status" value="1"/>
</dbReference>
<dbReference type="PANTHER" id="PTHR43394:SF1">
    <property type="entry name" value="ATP-BINDING CASSETTE SUB-FAMILY B MEMBER 10, MITOCHONDRIAL"/>
    <property type="match status" value="1"/>
</dbReference>
<protein>
    <submittedName>
        <fullName evidence="12">ABC transporter ATP-binding protein</fullName>
    </submittedName>
</protein>
<dbReference type="Pfam" id="PF00664">
    <property type="entry name" value="ABC_membrane"/>
    <property type="match status" value="1"/>
</dbReference>
<evidence type="ECO:0000256" key="2">
    <source>
        <dbReference type="ARBA" id="ARBA00022448"/>
    </source>
</evidence>
<accession>A0A9D1ENB9</accession>
<dbReference type="SUPFAM" id="SSF52540">
    <property type="entry name" value="P-loop containing nucleoside triphosphate hydrolases"/>
    <property type="match status" value="1"/>
</dbReference>
<evidence type="ECO:0000313" key="13">
    <source>
        <dbReference type="Proteomes" id="UP000823982"/>
    </source>
</evidence>
<dbReference type="GO" id="GO:0016887">
    <property type="term" value="F:ATP hydrolysis activity"/>
    <property type="evidence" value="ECO:0007669"/>
    <property type="project" value="InterPro"/>
</dbReference>
<feature type="transmembrane region" description="Helical" evidence="9">
    <location>
        <begin position="21"/>
        <end position="41"/>
    </location>
</feature>
<dbReference type="InterPro" id="IPR027417">
    <property type="entry name" value="P-loop_NTPase"/>
</dbReference>
<feature type="transmembrane region" description="Helical" evidence="9">
    <location>
        <begin position="159"/>
        <end position="180"/>
    </location>
</feature>
<feature type="transmembrane region" description="Helical" evidence="9">
    <location>
        <begin position="277"/>
        <end position="301"/>
    </location>
</feature>
<dbReference type="InterPro" id="IPR003439">
    <property type="entry name" value="ABC_transporter-like_ATP-bd"/>
</dbReference>
<dbReference type="GO" id="GO:0015421">
    <property type="term" value="F:ABC-type oligopeptide transporter activity"/>
    <property type="evidence" value="ECO:0007669"/>
    <property type="project" value="TreeGrafter"/>
</dbReference>
<feature type="domain" description="ABC transmembrane type-1" evidence="11">
    <location>
        <begin position="17"/>
        <end position="303"/>
    </location>
</feature>
<dbReference type="InterPro" id="IPR017871">
    <property type="entry name" value="ABC_transporter-like_CS"/>
</dbReference>
<dbReference type="PANTHER" id="PTHR43394">
    <property type="entry name" value="ATP-DEPENDENT PERMEASE MDL1, MITOCHONDRIAL"/>
    <property type="match status" value="1"/>
</dbReference>
<name>A0A9D1ENB9_9FIRM</name>
<dbReference type="Pfam" id="PF00005">
    <property type="entry name" value="ABC_tran"/>
    <property type="match status" value="1"/>
</dbReference>
<evidence type="ECO:0000259" key="10">
    <source>
        <dbReference type="PROSITE" id="PS50893"/>
    </source>
</evidence>
<keyword evidence="3" id="KW-1003">Cell membrane</keyword>
<evidence type="ECO:0000259" key="11">
    <source>
        <dbReference type="PROSITE" id="PS50929"/>
    </source>
</evidence>
<comment type="subcellular location">
    <subcellularLocation>
        <location evidence="1">Cell membrane</location>
        <topology evidence="1">Multi-pass membrane protein</topology>
    </subcellularLocation>
</comment>